<dbReference type="Gene3D" id="3.40.630.30">
    <property type="match status" value="1"/>
</dbReference>
<dbReference type="PANTHER" id="PTHR43415:SF3">
    <property type="entry name" value="GNAT-FAMILY ACETYLTRANSFERASE"/>
    <property type="match status" value="1"/>
</dbReference>
<name>A0A5D4SRK5_9BACI</name>
<dbReference type="AlphaFoldDB" id="A0A5D4SRK5"/>
<dbReference type="Proteomes" id="UP000323732">
    <property type="component" value="Unassembled WGS sequence"/>
</dbReference>
<comment type="caution">
    <text evidence="2">The sequence shown here is derived from an EMBL/GenBank/DDBJ whole genome shotgun (WGS) entry which is preliminary data.</text>
</comment>
<keyword evidence="2" id="KW-0808">Transferase</keyword>
<sequence length="166" mass="18397">MMIRKLVPEDGEAFAELIKDVENESSYMLYGPGERNVSADIQKKMIEALSSRDNAAIFAAEEDGRLAGYLIVNGGMAGRVRHSAALVIGIKKDFRGQGIGYSLFQKLDSWAKEASLYRLELSVVSENENALALYKKAGFEVEGVKKNSLLIDGNYHDEYIMAKLLK</sequence>
<protein>
    <submittedName>
        <fullName evidence="2">GNAT family N-acetyltransferase</fullName>
    </submittedName>
</protein>
<proteinExistence type="predicted"/>
<evidence type="ECO:0000313" key="2">
    <source>
        <dbReference type="EMBL" id="TYS64848.1"/>
    </source>
</evidence>
<accession>A0A5D4SRK5</accession>
<dbReference type="GO" id="GO:0016747">
    <property type="term" value="F:acyltransferase activity, transferring groups other than amino-acyl groups"/>
    <property type="evidence" value="ECO:0007669"/>
    <property type="project" value="InterPro"/>
</dbReference>
<dbReference type="CDD" id="cd04301">
    <property type="entry name" value="NAT_SF"/>
    <property type="match status" value="1"/>
</dbReference>
<gene>
    <name evidence="2" type="ORF">FZD47_05650</name>
</gene>
<dbReference type="Pfam" id="PF00583">
    <property type="entry name" value="Acetyltransf_1"/>
    <property type="match status" value="1"/>
</dbReference>
<evidence type="ECO:0000313" key="3">
    <source>
        <dbReference type="Proteomes" id="UP000323732"/>
    </source>
</evidence>
<dbReference type="InterPro" id="IPR000182">
    <property type="entry name" value="GNAT_dom"/>
</dbReference>
<dbReference type="RefSeq" id="WP_009793290.1">
    <property type="nucleotide sequence ID" value="NZ_JBNILD010000006.1"/>
</dbReference>
<reference evidence="2 3" key="1">
    <citation type="submission" date="2019-08" db="EMBL/GenBank/DDBJ databases">
        <title>Bacillus genomes from the desert of Cuatro Cienegas, Coahuila.</title>
        <authorList>
            <person name="Olmedo-Alvarez G."/>
        </authorList>
    </citation>
    <scope>NUCLEOTIDE SEQUENCE [LARGE SCALE GENOMIC DNA]</scope>
    <source>
        <strain evidence="2 3">CH37_1T</strain>
    </source>
</reference>
<dbReference type="EMBL" id="VTES01000002">
    <property type="protein sequence ID" value="TYS64848.1"/>
    <property type="molecule type" value="Genomic_DNA"/>
</dbReference>
<dbReference type="InterPro" id="IPR016181">
    <property type="entry name" value="Acyl_CoA_acyltransferase"/>
</dbReference>
<dbReference type="PROSITE" id="PS51186">
    <property type="entry name" value="GNAT"/>
    <property type="match status" value="1"/>
</dbReference>
<feature type="domain" description="N-acetyltransferase" evidence="1">
    <location>
        <begin position="1"/>
        <end position="166"/>
    </location>
</feature>
<organism evidence="2 3">
    <name type="scientific">Bacillus infantis</name>
    <dbReference type="NCBI Taxonomy" id="324767"/>
    <lineage>
        <taxon>Bacteria</taxon>
        <taxon>Bacillati</taxon>
        <taxon>Bacillota</taxon>
        <taxon>Bacilli</taxon>
        <taxon>Bacillales</taxon>
        <taxon>Bacillaceae</taxon>
        <taxon>Bacillus</taxon>
    </lineage>
</organism>
<evidence type="ECO:0000259" key="1">
    <source>
        <dbReference type="PROSITE" id="PS51186"/>
    </source>
</evidence>
<dbReference type="PANTHER" id="PTHR43415">
    <property type="entry name" value="SPERMIDINE N(1)-ACETYLTRANSFERASE"/>
    <property type="match status" value="1"/>
</dbReference>
<dbReference type="SUPFAM" id="SSF55729">
    <property type="entry name" value="Acyl-CoA N-acyltransferases (Nat)"/>
    <property type="match status" value="1"/>
</dbReference>